<sequence>MALHTFIYPLLFSCKTDKIWSLMTSQNFISSVLFSSITDSTKRPIVLRTGPKD</sequence>
<accession>A0A0K2U130</accession>
<evidence type="ECO:0000313" key="1">
    <source>
        <dbReference type="EMBL" id="CDW31974.1"/>
    </source>
</evidence>
<reference evidence="1" key="1">
    <citation type="submission" date="2014-05" db="EMBL/GenBank/DDBJ databases">
        <authorList>
            <person name="Chronopoulou M."/>
        </authorList>
    </citation>
    <scope>NUCLEOTIDE SEQUENCE</scope>
    <source>
        <tissue evidence="1">Whole organism</tissue>
    </source>
</reference>
<dbReference type="AlphaFoldDB" id="A0A0K2U130"/>
<name>A0A0K2U130_LEPSM</name>
<organism evidence="1">
    <name type="scientific">Lepeophtheirus salmonis</name>
    <name type="common">Salmon louse</name>
    <name type="synonym">Caligus salmonis</name>
    <dbReference type="NCBI Taxonomy" id="72036"/>
    <lineage>
        <taxon>Eukaryota</taxon>
        <taxon>Metazoa</taxon>
        <taxon>Ecdysozoa</taxon>
        <taxon>Arthropoda</taxon>
        <taxon>Crustacea</taxon>
        <taxon>Multicrustacea</taxon>
        <taxon>Hexanauplia</taxon>
        <taxon>Copepoda</taxon>
        <taxon>Siphonostomatoida</taxon>
        <taxon>Caligidae</taxon>
        <taxon>Lepeophtheirus</taxon>
    </lineage>
</organism>
<dbReference type="EMBL" id="HACA01014613">
    <property type="protein sequence ID" value="CDW31974.1"/>
    <property type="molecule type" value="Transcribed_RNA"/>
</dbReference>
<proteinExistence type="predicted"/>
<protein>
    <submittedName>
        <fullName evidence="1">Uncharacterized protein</fullName>
    </submittedName>
</protein>